<sequence>MPGLTLRDGLRGKCLKGTAIELSNDSSTGATQILAEKFFQITYPIHNLLKGIEAIGPNRGGPVAVIGERGLGKSHLSRTLPLSRCQ</sequence>
<dbReference type="EMBL" id="AP014836">
    <property type="protein sequence ID" value="BAW79623.1"/>
    <property type="molecule type" value="Genomic_DNA"/>
</dbReference>
<protein>
    <submittedName>
        <fullName evidence="1">Hypothetical conserved protein</fullName>
    </submittedName>
</protein>
<evidence type="ECO:0000313" key="2">
    <source>
        <dbReference type="Proteomes" id="UP000243679"/>
    </source>
</evidence>
<dbReference type="AlphaFoldDB" id="A0A1Q2SKJ2"/>
<proteinExistence type="predicted"/>
<accession>A0A1Q2SKJ2</accession>
<keyword evidence="2" id="KW-1185">Reference proteome</keyword>
<dbReference type="KEGG" id="ntt:TAO_0253"/>
<gene>
    <name evidence="1" type="ORF">TAO_0253</name>
</gene>
<dbReference type="Proteomes" id="UP000243679">
    <property type="component" value="Chromosome"/>
</dbReference>
<evidence type="ECO:0000313" key="1">
    <source>
        <dbReference type="EMBL" id="BAW79623.1"/>
    </source>
</evidence>
<name>A0A1Q2SKJ2_9GAMM</name>
<organism evidence="1 2">
    <name type="scientific">Candidatus Nitrosoglobus terrae</name>
    <dbReference type="NCBI Taxonomy" id="1630141"/>
    <lineage>
        <taxon>Bacteria</taxon>
        <taxon>Pseudomonadati</taxon>
        <taxon>Pseudomonadota</taxon>
        <taxon>Gammaproteobacteria</taxon>
        <taxon>Chromatiales</taxon>
        <taxon>Chromatiaceae</taxon>
        <taxon>Candidatus Nitrosoglobus</taxon>
    </lineage>
</organism>
<dbReference type="RefSeq" id="WP_197702495.1">
    <property type="nucleotide sequence ID" value="NZ_AP014836.1"/>
</dbReference>
<reference evidence="1 2" key="1">
    <citation type="journal article" date="2017" name="ISME J.">
        <title>An acid-tolerant ammonia-oxidizing ?-proteobacterium from soil.</title>
        <authorList>
            <person name="Hayatsu M."/>
            <person name="Tago K."/>
            <person name="Uchiyama I."/>
            <person name="Toyoda A."/>
            <person name="Wang Y."/>
            <person name="Shimomura Y."/>
            <person name="Okubo T."/>
            <person name="Kurisu F."/>
            <person name="Hirono Y."/>
            <person name="Nonaka K."/>
            <person name="Akiyama H."/>
            <person name="Itoh T."/>
            <person name="Takami H."/>
        </authorList>
    </citation>
    <scope>NUCLEOTIDE SEQUENCE [LARGE SCALE GENOMIC DNA]</scope>
    <source>
        <strain evidence="1 2">TAO100</strain>
    </source>
</reference>